<accession>A0A7L7KS50</accession>
<keyword evidence="1" id="KW-1133">Transmembrane helix</keyword>
<dbReference type="InterPro" id="IPR058371">
    <property type="entry name" value="DUF8058"/>
</dbReference>
<organism evidence="3 4">
    <name type="scientific">Candidatus Xianfuyuplasma coldseepsis</name>
    <dbReference type="NCBI Taxonomy" id="2782163"/>
    <lineage>
        <taxon>Bacteria</taxon>
        <taxon>Bacillati</taxon>
        <taxon>Mycoplasmatota</taxon>
        <taxon>Mollicutes</taxon>
        <taxon>Candidatus Izemoplasmatales</taxon>
        <taxon>Candidatus Izemoplasmataceae</taxon>
        <taxon>Candidatus Xianfuyuplasma</taxon>
    </lineage>
</organism>
<protein>
    <recommendedName>
        <fullName evidence="2">DUF8058 domain-containing protein</fullName>
    </recommendedName>
</protein>
<dbReference type="AlphaFoldDB" id="A0A7L7KS50"/>
<reference evidence="3 4" key="1">
    <citation type="submission" date="2020-02" db="EMBL/GenBank/DDBJ databases">
        <authorList>
            <person name="Zheng R.K."/>
            <person name="Sun C.M."/>
        </authorList>
    </citation>
    <scope>NUCLEOTIDE SEQUENCE [LARGE SCALE GENOMIC DNA]</scope>
    <source>
        <strain evidence="4">zrk13</strain>
    </source>
</reference>
<dbReference type="Pfam" id="PF26247">
    <property type="entry name" value="DUF8058"/>
    <property type="match status" value="1"/>
</dbReference>
<proteinExistence type="predicted"/>
<keyword evidence="4" id="KW-1185">Reference proteome</keyword>
<feature type="transmembrane region" description="Helical" evidence="1">
    <location>
        <begin position="39"/>
        <end position="63"/>
    </location>
</feature>
<feature type="transmembrane region" description="Helical" evidence="1">
    <location>
        <begin position="97"/>
        <end position="115"/>
    </location>
</feature>
<keyword evidence="1" id="KW-0812">Transmembrane</keyword>
<evidence type="ECO:0000256" key="1">
    <source>
        <dbReference type="SAM" id="Phobius"/>
    </source>
</evidence>
<gene>
    <name evidence="3" type="ORF">G4Z02_07805</name>
</gene>
<evidence type="ECO:0000313" key="3">
    <source>
        <dbReference type="EMBL" id="QMS85650.1"/>
    </source>
</evidence>
<evidence type="ECO:0000259" key="2">
    <source>
        <dbReference type="Pfam" id="PF26247"/>
    </source>
</evidence>
<feature type="transmembrane region" description="Helical" evidence="1">
    <location>
        <begin position="70"/>
        <end position="91"/>
    </location>
</feature>
<dbReference type="KEGG" id="xcl:G4Z02_07805"/>
<keyword evidence="1" id="KW-0472">Membrane</keyword>
<evidence type="ECO:0000313" key="4">
    <source>
        <dbReference type="Proteomes" id="UP000514720"/>
    </source>
</evidence>
<name>A0A7L7KS50_9MOLU</name>
<dbReference type="RefSeq" id="WP_258877453.1">
    <property type="nucleotide sequence ID" value="NZ_CP048914.1"/>
</dbReference>
<dbReference type="EMBL" id="CP048914">
    <property type="protein sequence ID" value="QMS85650.1"/>
    <property type="molecule type" value="Genomic_DNA"/>
</dbReference>
<feature type="domain" description="DUF8058" evidence="2">
    <location>
        <begin position="4"/>
        <end position="119"/>
    </location>
</feature>
<dbReference type="Proteomes" id="UP000514720">
    <property type="component" value="Chromosome"/>
</dbReference>
<sequence>MKKQMVFSVVYGVIGIGIIGLWIMLIGTNQVPEFETEPVGIVFHIIIEITMALFALVTAWLLYKSASLRFPILLLTNGLLMYSVVNSAGYYGDAQNYSMIALFAIILAFVIYTSIDTINIMKNPTNTK</sequence>
<feature type="transmembrane region" description="Helical" evidence="1">
    <location>
        <begin position="7"/>
        <end position="27"/>
    </location>
</feature>